<dbReference type="Proteomes" id="UP001501005">
    <property type="component" value="Unassembled WGS sequence"/>
</dbReference>
<evidence type="ECO:0008006" key="3">
    <source>
        <dbReference type="Google" id="ProtNLM"/>
    </source>
</evidence>
<gene>
    <name evidence="1" type="ORF">GCM10009549_01680</name>
</gene>
<name>A0ABP3YP47_9ACTN</name>
<sequence>MNVRANENGEAASDAEPVVSILDAVVCVYFAGANLVDILLRALDFAGWQIQVPHEVCEEVKGKDAKFPGLRRRWSAVERSSRITVLPELTLISTDPDLLDRFCEIRDNDFESAHEQRQHLGECVVVAHGSYLAERGRTVYVGMDDRDGQRMAARYGLTCFTVEDVMHYAVHAGCFPDQAALKAAWDRLQRFGDGLPPFDRTGLPGTWQDYRT</sequence>
<comment type="caution">
    <text evidence="1">The sequence shown here is derived from an EMBL/GenBank/DDBJ whole genome shotgun (WGS) entry which is preliminary data.</text>
</comment>
<accession>A0ABP3YP47</accession>
<evidence type="ECO:0000313" key="1">
    <source>
        <dbReference type="EMBL" id="GAA0901140.1"/>
    </source>
</evidence>
<reference evidence="2" key="1">
    <citation type="journal article" date="2019" name="Int. J. Syst. Evol. Microbiol.">
        <title>The Global Catalogue of Microorganisms (GCM) 10K type strain sequencing project: providing services to taxonomists for standard genome sequencing and annotation.</title>
        <authorList>
            <consortium name="The Broad Institute Genomics Platform"/>
            <consortium name="The Broad Institute Genome Sequencing Center for Infectious Disease"/>
            <person name="Wu L."/>
            <person name="Ma J."/>
        </authorList>
    </citation>
    <scope>NUCLEOTIDE SEQUENCE [LARGE SCALE GENOMIC DNA]</scope>
    <source>
        <strain evidence="2">JCM 10673</strain>
    </source>
</reference>
<organism evidence="1 2">
    <name type="scientific">Streptomyces thermoalcalitolerans</name>
    <dbReference type="NCBI Taxonomy" id="65605"/>
    <lineage>
        <taxon>Bacteria</taxon>
        <taxon>Bacillati</taxon>
        <taxon>Actinomycetota</taxon>
        <taxon>Actinomycetes</taxon>
        <taxon>Kitasatosporales</taxon>
        <taxon>Streptomycetaceae</taxon>
        <taxon>Streptomyces</taxon>
    </lineage>
</organism>
<evidence type="ECO:0000313" key="2">
    <source>
        <dbReference type="Proteomes" id="UP001501005"/>
    </source>
</evidence>
<protein>
    <recommendedName>
        <fullName evidence="3">NYN domain-containing protein</fullName>
    </recommendedName>
</protein>
<dbReference type="RefSeq" id="WP_344045555.1">
    <property type="nucleotide sequence ID" value="NZ_BAAAHG010000001.1"/>
</dbReference>
<proteinExistence type="predicted"/>
<keyword evidence="2" id="KW-1185">Reference proteome</keyword>
<dbReference type="EMBL" id="BAAAHG010000001">
    <property type="protein sequence ID" value="GAA0901140.1"/>
    <property type="molecule type" value="Genomic_DNA"/>
</dbReference>